<evidence type="ECO:0000313" key="2">
    <source>
        <dbReference type="EMBL" id="CEJ81827.1"/>
    </source>
</evidence>
<dbReference type="PANTHER" id="PTHR43544">
    <property type="entry name" value="SHORT-CHAIN DEHYDROGENASE/REDUCTASE"/>
    <property type="match status" value="1"/>
</dbReference>
<dbReference type="Gene3D" id="3.40.50.720">
    <property type="entry name" value="NAD(P)-binding Rossmann-like Domain"/>
    <property type="match status" value="1"/>
</dbReference>
<dbReference type="AlphaFoldDB" id="A0A0A1T6A2"/>
<dbReference type="PRINTS" id="PR00081">
    <property type="entry name" value="GDHRDH"/>
</dbReference>
<evidence type="ECO:0000256" key="1">
    <source>
        <dbReference type="ARBA" id="ARBA00006484"/>
    </source>
</evidence>
<dbReference type="SUPFAM" id="SSF51735">
    <property type="entry name" value="NAD(P)-binding Rossmann-fold domains"/>
    <property type="match status" value="1"/>
</dbReference>
<dbReference type="InterPro" id="IPR036291">
    <property type="entry name" value="NAD(P)-bd_dom_sf"/>
</dbReference>
<dbReference type="GO" id="GO:0019748">
    <property type="term" value="P:secondary metabolic process"/>
    <property type="evidence" value="ECO:0007669"/>
    <property type="project" value="TreeGrafter"/>
</dbReference>
<organism evidence="2 3">
    <name type="scientific">[Torrubiella] hemipterigena</name>
    <dbReference type="NCBI Taxonomy" id="1531966"/>
    <lineage>
        <taxon>Eukaryota</taxon>
        <taxon>Fungi</taxon>
        <taxon>Dikarya</taxon>
        <taxon>Ascomycota</taxon>
        <taxon>Pezizomycotina</taxon>
        <taxon>Sordariomycetes</taxon>
        <taxon>Hypocreomycetidae</taxon>
        <taxon>Hypocreales</taxon>
        <taxon>Clavicipitaceae</taxon>
        <taxon>Clavicipitaceae incertae sedis</taxon>
        <taxon>'Torrubiella' clade</taxon>
    </lineage>
</organism>
<protein>
    <recommendedName>
        <fullName evidence="4">Short chain dehydrogenase</fullName>
    </recommendedName>
</protein>
<gene>
    <name evidence="2" type="ORF">VHEMI01937</name>
</gene>
<dbReference type="EMBL" id="CDHN01000001">
    <property type="protein sequence ID" value="CEJ81827.1"/>
    <property type="molecule type" value="Genomic_DNA"/>
</dbReference>
<sequence>MSRIALITGANSGIGFAIAKMLLKAPEPFTVIASGRSLSKIQDAIAELSPSASASSSIVPLQLDVTDSASIDEAAAAVKKQFGRLDVLVNNAGICPEGPNLADMFQTTFATNLFGPVLVSAAFRSLLLESSNPYSVYISSRVGSLAMIADPTSPLHATQRGSVAYRASKAALNMVMLHEQLENEDTNLKIFAMCPGFVVSNIRGTSEEARSGGGYAGSPDVSANLLYTIISGEKDDDRGNFISDLGTIPW</sequence>
<dbReference type="PANTHER" id="PTHR43544:SF32">
    <property type="entry name" value="CHAIN DEHYDROGENASE, PUTATIVE (AFU_ORTHOLOGUE AFUA_5G01530)-RELATED"/>
    <property type="match status" value="1"/>
</dbReference>
<dbReference type="GO" id="GO:0016491">
    <property type="term" value="F:oxidoreductase activity"/>
    <property type="evidence" value="ECO:0007669"/>
    <property type="project" value="TreeGrafter"/>
</dbReference>
<dbReference type="Pfam" id="PF00106">
    <property type="entry name" value="adh_short"/>
    <property type="match status" value="1"/>
</dbReference>
<dbReference type="GO" id="GO:0005737">
    <property type="term" value="C:cytoplasm"/>
    <property type="evidence" value="ECO:0007669"/>
    <property type="project" value="TreeGrafter"/>
</dbReference>
<reference evidence="2 3" key="1">
    <citation type="journal article" date="2015" name="Genome Announc.">
        <title>Draft Genome Sequence and Gene Annotation of the Entomopathogenic Fungus Verticillium hemipterigenum.</title>
        <authorList>
            <person name="Horn F."/>
            <person name="Habel A."/>
            <person name="Scharf D.H."/>
            <person name="Dworschak J."/>
            <person name="Brakhage A.A."/>
            <person name="Guthke R."/>
            <person name="Hertweck C."/>
            <person name="Linde J."/>
        </authorList>
    </citation>
    <scope>NUCLEOTIDE SEQUENCE [LARGE SCALE GENOMIC DNA]</scope>
</reference>
<dbReference type="InterPro" id="IPR002347">
    <property type="entry name" value="SDR_fam"/>
</dbReference>
<evidence type="ECO:0000313" key="3">
    <source>
        <dbReference type="Proteomes" id="UP000039046"/>
    </source>
</evidence>
<dbReference type="OrthoDB" id="47007at2759"/>
<name>A0A0A1T6A2_9HYPO</name>
<evidence type="ECO:0008006" key="4">
    <source>
        <dbReference type="Google" id="ProtNLM"/>
    </source>
</evidence>
<dbReference type="HOGENOM" id="CLU_010194_9_0_1"/>
<keyword evidence="3" id="KW-1185">Reference proteome</keyword>
<proteinExistence type="inferred from homology"/>
<dbReference type="InterPro" id="IPR051468">
    <property type="entry name" value="Fungal_SecMetab_SDRs"/>
</dbReference>
<comment type="similarity">
    <text evidence="1">Belongs to the short-chain dehydrogenases/reductases (SDR) family.</text>
</comment>
<accession>A0A0A1T6A2</accession>
<dbReference type="Proteomes" id="UP000039046">
    <property type="component" value="Unassembled WGS sequence"/>
</dbReference>